<accession>A0AAF0JCA2</accession>
<keyword evidence="12 17" id="KW-0472">Membrane</keyword>
<evidence type="ECO:0000256" key="1">
    <source>
        <dbReference type="ARBA" id="ARBA00001003"/>
    </source>
</evidence>
<comment type="subcellular location">
    <subcellularLocation>
        <location evidence="2">Golgi apparatus</location>
        <location evidence="2">trans-Golgi network membrane</location>
        <topology evidence="2">Single-pass type I membrane protein</topology>
    </subcellularLocation>
</comment>
<keyword evidence="8" id="KW-0732">Signal</keyword>
<evidence type="ECO:0000256" key="2">
    <source>
        <dbReference type="ARBA" id="ARBA00004393"/>
    </source>
</evidence>
<comment type="catalytic activity">
    <reaction evidence="1">
        <text>Preferential release of a C-terminal arginine or lysine residue.</text>
        <dbReference type="EC" id="3.4.16.6"/>
    </reaction>
</comment>
<protein>
    <recommendedName>
        <fullName evidence="16">Carboxypeptidase</fullName>
        <ecNumber evidence="16">3.4.16.-</ecNumber>
    </recommendedName>
</protein>
<dbReference type="SUPFAM" id="SSF53474">
    <property type="entry name" value="alpha/beta-Hydrolases"/>
    <property type="match status" value="1"/>
</dbReference>
<dbReference type="Gene3D" id="3.40.50.1820">
    <property type="entry name" value="alpha/beta hydrolase"/>
    <property type="match status" value="1"/>
</dbReference>
<evidence type="ECO:0000256" key="10">
    <source>
        <dbReference type="ARBA" id="ARBA00022989"/>
    </source>
</evidence>
<dbReference type="PANTHER" id="PTHR11802:SF190">
    <property type="entry name" value="PHEROMONE-PROCESSING CARBOXYPEPTIDASE KEX1"/>
    <property type="match status" value="1"/>
</dbReference>
<evidence type="ECO:0000256" key="17">
    <source>
        <dbReference type="SAM" id="Phobius"/>
    </source>
</evidence>
<dbReference type="InterPro" id="IPR001563">
    <property type="entry name" value="Peptidase_S10"/>
</dbReference>
<evidence type="ECO:0000256" key="8">
    <source>
        <dbReference type="ARBA" id="ARBA00022729"/>
    </source>
</evidence>
<keyword evidence="6 17" id="KW-0812">Transmembrane</keyword>
<dbReference type="GO" id="GO:0004185">
    <property type="term" value="F:serine-type carboxypeptidase activity"/>
    <property type="evidence" value="ECO:0007669"/>
    <property type="project" value="UniProtKB-UniRule"/>
</dbReference>
<comment type="catalytic activity">
    <reaction evidence="14">
        <text>a diacylglycerol + H2O = a monoacylglycerol + a fatty acid + H(+)</text>
        <dbReference type="Rhea" id="RHEA:32731"/>
        <dbReference type="ChEBI" id="CHEBI:15377"/>
        <dbReference type="ChEBI" id="CHEBI:15378"/>
        <dbReference type="ChEBI" id="CHEBI:17408"/>
        <dbReference type="ChEBI" id="CHEBI:18035"/>
        <dbReference type="ChEBI" id="CHEBI:28868"/>
    </reaction>
</comment>
<dbReference type="EC" id="3.4.16.-" evidence="16"/>
<gene>
    <name evidence="18" type="primary">KEX1</name>
    <name evidence="18" type="ORF">MCUN1_002797</name>
</gene>
<evidence type="ECO:0000256" key="4">
    <source>
        <dbReference type="ARBA" id="ARBA00022645"/>
    </source>
</evidence>
<dbReference type="InterPro" id="IPR018202">
    <property type="entry name" value="Ser_caboxypep_ser_AS"/>
</dbReference>
<dbReference type="Pfam" id="PF00450">
    <property type="entry name" value="Peptidase_S10"/>
    <property type="match status" value="1"/>
</dbReference>
<keyword evidence="4 16" id="KW-0121">Carboxypeptidase</keyword>
<comment type="catalytic activity">
    <reaction evidence="15">
        <text>a monoacylglycerol + H2O = glycerol + a fatty acid + H(+)</text>
        <dbReference type="Rhea" id="RHEA:15245"/>
        <dbReference type="ChEBI" id="CHEBI:15377"/>
        <dbReference type="ChEBI" id="CHEBI:15378"/>
        <dbReference type="ChEBI" id="CHEBI:17408"/>
        <dbReference type="ChEBI" id="CHEBI:17754"/>
        <dbReference type="ChEBI" id="CHEBI:28868"/>
    </reaction>
</comment>
<keyword evidence="7" id="KW-0053">Apoptosis</keyword>
<keyword evidence="19" id="KW-1185">Reference proteome</keyword>
<evidence type="ECO:0000256" key="3">
    <source>
        <dbReference type="ARBA" id="ARBA00009431"/>
    </source>
</evidence>
<comment type="similarity">
    <text evidence="3 16">Belongs to the peptidase S10 family.</text>
</comment>
<evidence type="ECO:0000256" key="13">
    <source>
        <dbReference type="ARBA" id="ARBA00023180"/>
    </source>
</evidence>
<keyword evidence="13" id="KW-0325">Glycoprotein</keyword>
<dbReference type="PRINTS" id="PR00724">
    <property type="entry name" value="CRBOXYPTASEC"/>
</dbReference>
<dbReference type="EMBL" id="CP119880">
    <property type="protein sequence ID" value="WFD35926.1"/>
    <property type="molecule type" value="Genomic_DNA"/>
</dbReference>
<name>A0AAF0JCA2_9BASI</name>
<organism evidence="18 19">
    <name type="scientific">Malassezia cuniculi</name>
    <dbReference type="NCBI Taxonomy" id="948313"/>
    <lineage>
        <taxon>Eukaryota</taxon>
        <taxon>Fungi</taxon>
        <taxon>Dikarya</taxon>
        <taxon>Basidiomycota</taxon>
        <taxon>Ustilaginomycotina</taxon>
        <taxon>Malasseziomycetes</taxon>
        <taxon>Malasseziales</taxon>
        <taxon>Malasseziaceae</taxon>
        <taxon>Malassezia</taxon>
    </lineage>
</organism>
<evidence type="ECO:0000256" key="7">
    <source>
        <dbReference type="ARBA" id="ARBA00022703"/>
    </source>
</evidence>
<keyword evidence="9 16" id="KW-0378">Hydrolase</keyword>
<proteinExistence type="inferred from homology"/>
<sequence length="524" mass="57636">MPSVPPAAAYYVPSLPGLPSATNEPFDTYAGYLPARRVDAEGKPADNAHLYFVLHRAMRQSRDRRLIIWLNGGPGCSSFDGLMMEPVGTGFSYVSNNAFAKSVAQAAEEVAFFLQRFVEVFPEYARSVHSVHGTGTGVEVYIAGESYAGQYIPYIAHELIKMRTRSPVLLRGIAIGNGYIDPVTQSGSELDMMVESGLWKKSSSDNPGPLLEYRECDDVLVEIMNKSTHGYVSPADSSPKRCINIYDVRLDDLSPACGMNWPHGLAPTYEYLARKDVREALHVDEKFHPEAWVECRQNVGGVIHASADSTNASVTLLPSILDAGVPVLIFAGDKDLICNYIGLERMVDALEWKGARGFSDPPVEYTLGGRDAGIWRTSRGLSYVRVKDASHMAGVDKPLVVHDMMLRFMNVSVEAPFTGQSRVESTVGNSTRVHLAGPPTTTQPNSDAVPKAPEGTYFNYSLWFLVIVVVGIAAFFGYRRVRRRAPALAASPPPRPVPARHVYEPVPVERDDNVELSHFRIDDD</sequence>
<evidence type="ECO:0000256" key="9">
    <source>
        <dbReference type="ARBA" id="ARBA00022801"/>
    </source>
</evidence>
<evidence type="ECO:0000313" key="19">
    <source>
        <dbReference type="Proteomes" id="UP001219933"/>
    </source>
</evidence>
<evidence type="ECO:0000256" key="6">
    <source>
        <dbReference type="ARBA" id="ARBA00022692"/>
    </source>
</evidence>
<dbReference type="PANTHER" id="PTHR11802">
    <property type="entry name" value="SERINE PROTEASE FAMILY S10 SERINE CARBOXYPEPTIDASE"/>
    <property type="match status" value="1"/>
</dbReference>
<dbReference type="InterPro" id="IPR029058">
    <property type="entry name" value="AB_hydrolase_fold"/>
</dbReference>
<feature type="transmembrane region" description="Helical" evidence="17">
    <location>
        <begin position="460"/>
        <end position="478"/>
    </location>
</feature>
<evidence type="ECO:0000256" key="15">
    <source>
        <dbReference type="ARBA" id="ARBA00048461"/>
    </source>
</evidence>
<evidence type="ECO:0000256" key="16">
    <source>
        <dbReference type="RuleBase" id="RU361156"/>
    </source>
</evidence>
<keyword evidence="10 17" id="KW-1133">Transmembrane helix</keyword>
<dbReference type="PROSITE" id="PS00131">
    <property type="entry name" value="CARBOXYPEPT_SER_SER"/>
    <property type="match status" value="1"/>
</dbReference>
<dbReference type="Proteomes" id="UP001219933">
    <property type="component" value="Chromosome 4"/>
</dbReference>
<evidence type="ECO:0000256" key="11">
    <source>
        <dbReference type="ARBA" id="ARBA00023034"/>
    </source>
</evidence>
<evidence type="ECO:0000256" key="12">
    <source>
        <dbReference type="ARBA" id="ARBA00023136"/>
    </source>
</evidence>
<evidence type="ECO:0000313" key="18">
    <source>
        <dbReference type="EMBL" id="WFD35926.1"/>
    </source>
</evidence>
<keyword evidence="11" id="KW-0333">Golgi apparatus</keyword>
<reference evidence="18" key="1">
    <citation type="submission" date="2023-03" db="EMBL/GenBank/DDBJ databases">
        <title>Mating type loci evolution in Malassezia.</title>
        <authorList>
            <person name="Coelho M.A."/>
        </authorList>
    </citation>
    <scope>NUCLEOTIDE SEQUENCE</scope>
    <source>
        <strain evidence="18">CBS 11721</strain>
    </source>
</reference>
<evidence type="ECO:0000256" key="5">
    <source>
        <dbReference type="ARBA" id="ARBA00022670"/>
    </source>
</evidence>
<dbReference type="GO" id="GO:0006508">
    <property type="term" value="P:proteolysis"/>
    <property type="evidence" value="ECO:0007669"/>
    <property type="project" value="UniProtKB-KW"/>
</dbReference>
<dbReference type="AlphaFoldDB" id="A0AAF0JCA2"/>
<evidence type="ECO:0000256" key="14">
    <source>
        <dbReference type="ARBA" id="ARBA00047591"/>
    </source>
</evidence>
<keyword evidence="5 16" id="KW-0645">Protease</keyword>